<sequence>MDGEMEFISDGDGVAVFGDAHEIDLFLKAAGVESKEIKLPPSSNAYLKTGSGVAQAGSEAAANSGRWIKLTKDSSQSLKLGTAMKGSSDGLSRAIVTGDKGKITNILEYVNPSSAGSILTNPAILSGAAGIMAQCAMQQTMDEITDYLQTIDEKVDDILRAQKDAQISQLIGVGSTVDSVMTQREHTNRVSDVMWSKVQGASETVASVQGYALRQLDALAEKLEKKQHRVGELADVASTATGSVEEWLAILARCFQLYGALAILELDRVMDAEPAELESYRKGLKAARDRRRTQIAGTTGKLLARIDAVAKSANDKTLLRPFKAGGAVRSSNEVATDIIIFNERIGIDSSRDDIAAKRWVAAVAEARDKTFETGSEGVDAVRRFGVRTVGSAKAAKGRLNRGISDRIAQRLSDKEDGKSTDLDLEPGQ</sequence>
<evidence type="ECO:0000313" key="2">
    <source>
        <dbReference type="EMBL" id="WFP17467.1"/>
    </source>
</evidence>
<evidence type="ECO:0000256" key="1">
    <source>
        <dbReference type="SAM" id="MobiDB-lite"/>
    </source>
</evidence>
<keyword evidence="3" id="KW-1185">Reference proteome</keyword>
<dbReference type="EMBL" id="CP121252">
    <property type="protein sequence ID" value="WFP17467.1"/>
    <property type="molecule type" value="Genomic_DNA"/>
</dbReference>
<protein>
    <submittedName>
        <fullName evidence="2">Uncharacterized protein</fullName>
    </submittedName>
</protein>
<feature type="compositionally biased region" description="Basic and acidic residues" evidence="1">
    <location>
        <begin position="406"/>
        <end position="421"/>
    </location>
</feature>
<proteinExistence type="predicted"/>
<dbReference type="RefSeq" id="WP_278158992.1">
    <property type="nucleotide sequence ID" value="NZ_CP121252.1"/>
</dbReference>
<gene>
    <name evidence="2" type="ORF">P8192_05005</name>
</gene>
<evidence type="ECO:0000313" key="3">
    <source>
        <dbReference type="Proteomes" id="UP001219037"/>
    </source>
</evidence>
<reference evidence="2 3" key="1">
    <citation type="submission" date="2023-04" db="EMBL/GenBank/DDBJ databases">
        <title>Funneling lignin-derived compounds into biodiesel using alkali-halophilic Citricoccus sp. P2.</title>
        <authorList>
            <person name="Luo C.-B."/>
        </authorList>
    </citation>
    <scope>NUCLEOTIDE SEQUENCE [LARGE SCALE GENOMIC DNA]</scope>
    <source>
        <strain evidence="2 3">P2</strain>
    </source>
</reference>
<name>A0ABY8H8I3_9MICC</name>
<feature type="region of interest" description="Disordered" evidence="1">
    <location>
        <begin position="406"/>
        <end position="428"/>
    </location>
</feature>
<organism evidence="2 3">
    <name type="scientific">Citricoccus muralis</name>
    <dbReference type="NCBI Taxonomy" id="169134"/>
    <lineage>
        <taxon>Bacteria</taxon>
        <taxon>Bacillati</taxon>
        <taxon>Actinomycetota</taxon>
        <taxon>Actinomycetes</taxon>
        <taxon>Micrococcales</taxon>
        <taxon>Micrococcaceae</taxon>
        <taxon>Citricoccus</taxon>
    </lineage>
</organism>
<dbReference type="Proteomes" id="UP001219037">
    <property type="component" value="Chromosome"/>
</dbReference>
<accession>A0ABY8H8I3</accession>